<dbReference type="InterPro" id="IPR008969">
    <property type="entry name" value="CarboxyPept-like_regulatory"/>
</dbReference>
<gene>
    <name evidence="1" type="ORF">BFS16_03965</name>
</gene>
<dbReference type="RefSeq" id="WP_103002868.1">
    <property type="nucleotide sequence ID" value="NZ_NBAX01000003.1"/>
</dbReference>
<dbReference type="SUPFAM" id="SSF49464">
    <property type="entry name" value="Carboxypeptidase regulatory domain-like"/>
    <property type="match status" value="1"/>
</dbReference>
<organism evidence="1 2">
    <name type="scientific">Hoylesella timonensis</name>
    <dbReference type="NCBI Taxonomy" id="386414"/>
    <lineage>
        <taxon>Bacteria</taxon>
        <taxon>Pseudomonadati</taxon>
        <taxon>Bacteroidota</taxon>
        <taxon>Bacteroidia</taxon>
        <taxon>Bacteroidales</taxon>
        <taxon>Prevotellaceae</taxon>
        <taxon>Hoylesella</taxon>
    </lineage>
</organism>
<sequence length="248" mass="27280">MSRIIPILILCGMLVASCGTYHKASGRYIKAPQLEANGKVIYAPDSSPMAYAEITRLSDHKNFLADKNGNFKIPVEPDDSLCFSYVGVRSRTISVSYLASHPIVSLDSLDVTMVDEFIYNNQIIGTYANPSDGSSLTISSNSDRNGYDVKINLARLTSIDDGFGKHSDGILSFTATDASGNPISGKISFDGDQAKLTFTDSTWKYLPDGSVFEFVKLAYENDKEDFDMLGTDYKQEQIITYKTIVKPI</sequence>
<reference evidence="1 2" key="1">
    <citation type="submission" date="2017-03" db="EMBL/GenBank/DDBJ databases">
        <authorList>
            <person name="Afonso C.L."/>
            <person name="Miller P.J."/>
            <person name="Scott M.A."/>
            <person name="Spackman E."/>
            <person name="Goraichik I."/>
            <person name="Dimitrov K.M."/>
            <person name="Suarez D.L."/>
            <person name="Swayne D.E."/>
        </authorList>
    </citation>
    <scope>NUCLEOTIDE SEQUENCE [LARGE SCALE GENOMIC DNA]</scope>
    <source>
        <strain evidence="1 2">DNF00076</strain>
    </source>
</reference>
<dbReference type="EMBL" id="NBAX01000003">
    <property type="protein sequence ID" value="PNP95540.1"/>
    <property type="molecule type" value="Genomic_DNA"/>
</dbReference>
<protein>
    <submittedName>
        <fullName evidence="1">Uncharacterized protein</fullName>
    </submittedName>
</protein>
<dbReference type="PROSITE" id="PS51257">
    <property type="entry name" value="PROKAR_LIPOPROTEIN"/>
    <property type="match status" value="1"/>
</dbReference>
<proteinExistence type="predicted"/>
<dbReference type="Proteomes" id="UP000236634">
    <property type="component" value="Unassembled WGS sequence"/>
</dbReference>
<accession>A0A2K0XLW8</accession>
<evidence type="ECO:0000313" key="1">
    <source>
        <dbReference type="EMBL" id="PNP95540.1"/>
    </source>
</evidence>
<evidence type="ECO:0000313" key="2">
    <source>
        <dbReference type="Proteomes" id="UP000236634"/>
    </source>
</evidence>
<name>A0A2K0XLW8_9BACT</name>
<dbReference type="AlphaFoldDB" id="A0A2K0XLW8"/>
<comment type="caution">
    <text evidence="1">The sequence shown here is derived from an EMBL/GenBank/DDBJ whole genome shotgun (WGS) entry which is preliminary data.</text>
</comment>